<dbReference type="PANTHER" id="PTHR43434:SF27">
    <property type="entry name" value="PHOSPHOGLYCOLATE PHOSPHATASE"/>
    <property type="match status" value="1"/>
</dbReference>
<dbReference type="Gene3D" id="3.40.50.1000">
    <property type="entry name" value="HAD superfamily/HAD-like"/>
    <property type="match status" value="1"/>
</dbReference>
<dbReference type="GO" id="GO:0006281">
    <property type="term" value="P:DNA repair"/>
    <property type="evidence" value="ECO:0007669"/>
    <property type="project" value="TreeGrafter"/>
</dbReference>
<dbReference type="SUPFAM" id="SSF56784">
    <property type="entry name" value="HAD-like"/>
    <property type="match status" value="1"/>
</dbReference>
<dbReference type="InterPro" id="IPR050155">
    <property type="entry name" value="HAD-like_hydrolase_sf"/>
</dbReference>
<name>A0A8S1FEL0_9PELO</name>
<sequence>MLSFKKGQVVNNIRAVVRTQLRKSGGASANAATSLIGNMNTVGMNNNIPSLVIFDKDGTLLCFHTMWIPWAIHTAKSIEHDSGLSLFKDIAKVLGLCTIENKVKPGLLAEGTMSQITKEISGILCLNGISQQEADKIAENSLKYSNEKSVSDRLVKEIYDTNTLFNRIKQHGSKIAVCTADNRKSSLNALNCMKVHHLVDMVVCGDDKHSLPKPHPHNALRICETLGVKPSEAIMVGDTRVDIEMAHAAQLGAAVGVLSGVGCKNHLHRADVLINNIGDLIEVFYEN</sequence>
<dbReference type="GO" id="GO:0008967">
    <property type="term" value="F:phosphoglycolate phosphatase activity"/>
    <property type="evidence" value="ECO:0007669"/>
    <property type="project" value="TreeGrafter"/>
</dbReference>
<reference evidence="1 2" key="1">
    <citation type="submission" date="2020-04" db="EMBL/GenBank/DDBJ databases">
        <authorList>
            <person name="Laetsch R D."/>
            <person name="Stevens L."/>
            <person name="Kumar S."/>
            <person name="Blaxter L. M."/>
        </authorList>
    </citation>
    <scope>NUCLEOTIDE SEQUENCE [LARGE SCALE GENOMIC DNA]</scope>
</reference>
<dbReference type="SFLD" id="SFLDS00003">
    <property type="entry name" value="Haloacid_Dehalogenase"/>
    <property type="match status" value="1"/>
</dbReference>
<protein>
    <recommendedName>
        <fullName evidence="3">HAD family hydrolase</fullName>
    </recommendedName>
</protein>
<dbReference type="SFLD" id="SFLDG01129">
    <property type="entry name" value="C1.5:_HAD__Beta-PGM__Phosphata"/>
    <property type="match status" value="1"/>
</dbReference>
<dbReference type="InterPro" id="IPR041492">
    <property type="entry name" value="HAD_2"/>
</dbReference>
<dbReference type="InterPro" id="IPR023198">
    <property type="entry name" value="PGP-like_dom2"/>
</dbReference>
<dbReference type="Pfam" id="PF13419">
    <property type="entry name" value="HAD_2"/>
    <property type="match status" value="1"/>
</dbReference>
<dbReference type="PANTHER" id="PTHR43434">
    <property type="entry name" value="PHOSPHOGLYCOLATE PHOSPHATASE"/>
    <property type="match status" value="1"/>
</dbReference>
<accession>A0A8S1FEL0</accession>
<dbReference type="Gene3D" id="1.10.150.240">
    <property type="entry name" value="Putative phosphatase, domain 2"/>
    <property type="match status" value="1"/>
</dbReference>
<comment type="caution">
    <text evidence="1">The sequence shown here is derived from an EMBL/GenBank/DDBJ whole genome shotgun (WGS) entry which is preliminary data.</text>
</comment>
<dbReference type="AlphaFoldDB" id="A0A8S1FEL0"/>
<evidence type="ECO:0000313" key="1">
    <source>
        <dbReference type="EMBL" id="CAB3411608.1"/>
    </source>
</evidence>
<dbReference type="Proteomes" id="UP000494206">
    <property type="component" value="Unassembled WGS sequence"/>
</dbReference>
<dbReference type="InterPro" id="IPR036412">
    <property type="entry name" value="HAD-like_sf"/>
</dbReference>
<proteinExistence type="predicted"/>
<evidence type="ECO:0000313" key="2">
    <source>
        <dbReference type="Proteomes" id="UP000494206"/>
    </source>
</evidence>
<keyword evidence="2" id="KW-1185">Reference proteome</keyword>
<gene>
    <name evidence="1" type="ORF">CBOVIS_LOCUS12986</name>
</gene>
<dbReference type="OrthoDB" id="269227at2759"/>
<dbReference type="InterPro" id="IPR023214">
    <property type="entry name" value="HAD_sf"/>
</dbReference>
<dbReference type="EMBL" id="CADEPM010000014">
    <property type="protein sequence ID" value="CAB3411608.1"/>
    <property type="molecule type" value="Genomic_DNA"/>
</dbReference>
<evidence type="ECO:0008006" key="3">
    <source>
        <dbReference type="Google" id="ProtNLM"/>
    </source>
</evidence>
<organism evidence="1 2">
    <name type="scientific">Caenorhabditis bovis</name>
    <dbReference type="NCBI Taxonomy" id="2654633"/>
    <lineage>
        <taxon>Eukaryota</taxon>
        <taxon>Metazoa</taxon>
        <taxon>Ecdysozoa</taxon>
        <taxon>Nematoda</taxon>
        <taxon>Chromadorea</taxon>
        <taxon>Rhabditida</taxon>
        <taxon>Rhabditina</taxon>
        <taxon>Rhabditomorpha</taxon>
        <taxon>Rhabditoidea</taxon>
        <taxon>Rhabditidae</taxon>
        <taxon>Peloderinae</taxon>
        <taxon>Caenorhabditis</taxon>
    </lineage>
</organism>